<dbReference type="Pfam" id="PF00395">
    <property type="entry name" value="SLH"/>
    <property type="match status" value="3"/>
</dbReference>
<feature type="domain" description="SLH" evidence="3">
    <location>
        <begin position="1232"/>
        <end position="1287"/>
    </location>
</feature>
<dbReference type="SUPFAM" id="SSF110296">
    <property type="entry name" value="Oligoxyloglucan reducing end-specific cellobiohydrolase"/>
    <property type="match status" value="1"/>
</dbReference>
<dbReference type="InterPro" id="IPR013378">
    <property type="entry name" value="InlB-like_B-rpt"/>
</dbReference>
<dbReference type="InterPro" id="IPR042229">
    <property type="entry name" value="Listeria/Bacterioides_rpt_sf"/>
</dbReference>
<comment type="subcellular location">
    <subcellularLocation>
        <location evidence="1">Cell envelope</location>
    </subcellularLocation>
</comment>
<dbReference type="PANTHER" id="PTHR43308:SF5">
    <property type="entry name" value="S-LAYER PROTEIN _ PEPTIDOGLYCAN ENDO-BETA-N-ACETYLGLUCOSAMINIDASE"/>
    <property type="match status" value="1"/>
</dbReference>
<comment type="caution">
    <text evidence="4">The sequence shown here is derived from an EMBL/GenBank/DDBJ whole genome shotgun (WGS) entry which is preliminary data.</text>
</comment>
<feature type="domain" description="SLH" evidence="3">
    <location>
        <begin position="1170"/>
        <end position="1230"/>
    </location>
</feature>
<keyword evidence="2" id="KW-0732">Signal</keyword>
<evidence type="ECO:0000259" key="3">
    <source>
        <dbReference type="PROSITE" id="PS51272"/>
    </source>
</evidence>
<dbReference type="PANTHER" id="PTHR43308">
    <property type="entry name" value="OUTER MEMBRANE PROTEIN ALPHA-RELATED"/>
    <property type="match status" value="1"/>
</dbReference>
<reference evidence="4 5" key="1">
    <citation type="submission" date="2020-08" db="EMBL/GenBank/DDBJ databases">
        <title>Genomic Encyclopedia of Type Strains, Phase III (KMG-III): the genomes of soil and plant-associated and newly described type strains.</title>
        <authorList>
            <person name="Whitman W."/>
        </authorList>
    </citation>
    <scope>NUCLEOTIDE SEQUENCE [LARGE SCALE GENOMIC DNA]</scope>
    <source>
        <strain evidence="4 5">CECT 8234</strain>
    </source>
</reference>
<dbReference type="RefSeq" id="WP_183565566.1">
    <property type="nucleotide sequence ID" value="NZ_JACHXW010000011.1"/>
</dbReference>
<organism evidence="4 5">
    <name type="scientific">Paenibacillus endophyticus</name>
    <dbReference type="NCBI Taxonomy" id="1294268"/>
    <lineage>
        <taxon>Bacteria</taxon>
        <taxon>Bacillati</taxon>
        <taxon>Bacillota</taxon>
        <taxon>Bacilli</taxon>
        <taxon>Bacillales</taxon>
        <taxon>Paenibacillaceae</taxon>
        <taxon>Paenibacillus</taxon>
    </lineage>
</organism>
<evidence type="ECO:0000313" key="5">
    <source>
        <dbReference type="Proteomes" id="UP000518605"/>
    </source>
</evidence>
<feature type="chain" id="PRO_5031193935" evidence="2">
    <location>
        <begin position="28"/>
        <end position="1287"/>
    </location>
</feature>
<dbReference type="EMBL" id="JACHXW010000011">
    <property type="protein sequence ID" value="MBB3153624.1"/>
    <property type="molecule type" value="Genomic_DNA"/>
</dbReference>
<feature type="domain" description="SLH" evidence="3">
    <location>
        <begin position="1106"/>
        <end position="1169"/>
    </location>
</feature>
<dbReference type="Pfam" id="PF09479">
    <property type="entry name" value="Flg_new"/>
    <property type="match status" value="8"/>
</dbReference>
<dbReference type="InterPro" id="IPR001119">
    <property type="entry name" value="SLH_dom"/>
</dbReference>
<evidence type="ECO:0000313" key="4">
    <source>
        <dbReference type="EMBL" id="MBB3153624.1"/>
    </source>
</evidence>
<keyword evidence="5" id="KW-1185">Reference proteome</keyword>
<evidence type="ECO:0000256" key="2">
    <source>
        <dbReference type="SAM" id="SignalP"/>
    </source>
</evidence>
<dbReference type="Gene3D" id="2.60.40.4270">
    <property type="entry name" value="Listeria-Bacteroides repeat domain"/>
    <property type="match status" value="8"/>
</dbReference>
<evidence type="ECO:0000256" key="1">
    <source>
        <dbReference type="ARBA" id="ARBA00004196"/>
    </source>
</evidence>
<sequence>MNKRRYVFLFIALLVLLEMIHPASTFAAWSKPDPQLSKKMNGVTRGTDRFVAVGDSGALYYSLDNSGGQFSSSVVTGTSASLNDIIYADGKYVMVGGAGTILTWVPGHVLGISTSDTSNILSSIAHGGGKYVATGQFGTVVTSSDAVTWDSQILSGAGGSYMYGVTYGDKFVTVGQHGEIWSSLDGVSWTERISNTSNYLQAVTYGNGQYVAVGTTGTVVTSPDGMTWTVQTSGITQSLGSITYGNGRYVAVGFGGTIMTSSDGVSWKRSASGVTDFLLDIQYGNNTFMVVGDNMNLVYENSTVTYHGNGNTGGTGLIDSSTYGIGASATVLGKGSLEKTGYTFAGWNTAVNGSGTSYAPGSTLTLDMANVTLYAKWTLNPTYTVTYNGNGSTGGAVPTDIRTYETGTSVTVLGNGSLARTGYTFAGWNTAANGSGTSYAAGATFAMGSVNTTLYAKWTLNPTYTVTYNGNGSTGGTVPTDSGTYETGTSVTVLGNGSLARTSYTFAGWNTAANGSGTNYAAGAMFAMGSVNTTLYAQWTLSPTYTVAYNGNGSTGGAVPTDIGTYETGESVTVLSNGSLVRTGYTFAGWNTAANGSGTNYAAGAALTMGNANVTLYAKWTLNPTYTVTYNGNSSTGGAVPTDIRTYETGTSVTVLGNGSLARTGYTFAGWNTAANGSGTSYAAGATFAMGSVNTTLYAKWTLNPTYTVTYNGNSSTGGAVPTDIRTYETGTSVTVLGNGSLARTGYTFAGWNTAANGSGTSYAAGATFAMGSVNTTLYAKWTLSPTYTVTYNGNGSTGGTVPTDSGTYETGEFVTVLGKGSLVRTDYTFAGWNTAANGSGTSYAAGATFAMGSANVTLYAQWTLSPTYTVTYNGNGSTGGTVPTDSGTYETGTSVTVLGNGSLARTGYTFAGWNTAANGSGTSYAAGATFAMGSVNMTLYAQWSANISSGGPSIIKVVSTDGKLTLPAGAIGEVSFENDVKIFIPSGAIDKELKITIKRDLEIKKLLIQQMHPVSDVFEISKNIVENFKKWITISFAFEPSKLAEGQQPGVFYFDETKKAWVEVAGGKIDGSWISVEVNHLAKFAVLCVESVNGQRVPCGPLNSSPISEFNDISGHWAAINIKLAVNKGIVSGYPDGTFRPNAAVTRAEFVVMLMNALKPKADMAHISFTDSAKIAPWAKEAVARAVQAGIIEGFEDSSFRPNKAVTRLETVVMIARALDLKADVNSTTGFVDDHQIPNWAKGAVAAMKNSGLVRGKSINGFAPNDKTTRAEAATILLRMLEQKNM</sequence>
<dbReference type="PROSITE" id="PS51272">
    <property type="entry name" value="SLH"/>
    <property type="match status" value="3"/>
</dbReference>
<feature type="signal peptide" evidence="2">
    <location>
        <begin position="1"/>
        <end position="27"/>
    </location>
</feature>
<protein>
    <submittedName>
        <fullName evidence="4">Putative repeat protein (TIGR02543 family)</fullName>
    </submittedName>
</protein>
<accession>A0A7W5GAU2</accession>
<proteinExistence type="predicted"/>
<gene>
    <name evidence="4" type="ORF">FHS16_003699</name>
</gene>
<dbReference type="Proteomes" id="UP000518605">
    <property type="component" value="Unassembled WGS sequence"/>
</dbReference>
<dbReference type="InterPro" id="IPR051465">
    <property type="entry name" value="Cell_Envelope_Struct_Comp"/>
</dbReference>
<name>A0A7W5GAU2_9BACL</name>
<dbReference type="GO" id="GO:0030313">
    <property type="term" value="C:cell envelope"/>
    <property type="evidence" value="ECO:0007669"/>
    <property type="project" value="UniProtKB-SubCell"/>
</dbReference>
<dbReference type="NCBIfam" id="TIGR02543">
    <property type="entry name" value="List_Bact_rpt"/>
    <property type="match status" value="7"/>
</dbReference>